<dbReference type="PANTHER" id="PTHR33112">
    <property type="entry name" value="DOMAIN PROTEIN, PUTATIVE-RELATED"/>
    <property type="match status" value="1"/>
</dbReference>
<dbReference type="Pfam" id="PF06985">
    <property type="entry name" value="HET"/>
    <property type="match status" value="1"/>
</dbReference>
<dbReference type="EMBL" id="JAGMVJ010000027">
    <property type="protein sequence ID" value="KAH7070270.1"/>
    <property type="molecule type" value="Genomic_DNA"/>
</dbReference>
<dbReference type="OrthoDB" id="3789824at2759"/>
<organism evidence="2 3">
    <name type="scientific">Paraphoma chrysanthemicola</name>
    <dbReference type="NCBI Taxonomy" id="798071"/>
    <lineage>
        <taxon>Eukaryota</taxon>
        <taxon>Fungi</taxon>
        <taxon>Dikarya</taxon>
        <taxon>Ascomycota</taxon>
        <taxon>Pezizomycotina</taxon>
        <taxon>Dothideomycetes</taxon>
        <taxon>Pleosporomycetidae</taxon>
        <taxon>Pleosporales</taxon>
        <taxon>Pleosporineae</taxon>
        <taxon>Phaeosphaeriaceae</taxon>
        <taxon>Paraphoma</taxon>
    </lineage>
</organism>
<accession>A0A8K0QVH3</accession>
<evidence type="ECO:0000259" key="1">
    <source>
        <dbReference type="Pfam" id="PF06985"/>
    </source>
</evidence>
<comment type="caution">
    <text evidence="2">The sequence shown here is derived from an EMBL/GenBank/DDBJ whole genome shotgun (WGS) entry which is preliminary data.</text>
</comment>
<proteinExistence type="predicted"/>
<dbReference type="AlphaFoldDB" id="A0A8K0QVH3"/>
<feature type="domain" description="Heterokaryon incompatibility" evidence="1">
    <location>
        <begin position="221"/>
        <end position="386"/>
    </location>
</feature>
<gene>
    <name evidence="2" type="ORF">FB567DRAFT_481952</name>
</gene>
<evidence type="ECO:0000313" key="2">
    <source>
        <dbReference type="EMBL" id="KAH7070270.1"/>
    </source>
</evidence>
<keyword evidence="3" id="KW-1185">Reference proteome</keyword>
<protein>
    <submittedName>
        <fullName evidence="2">Heterokaryon incompatibility protein-domain-containing protein</fullName>
    </submittedName>
</protein>
<evidence type="ECO:0000313" key="3">
    <source>
        <dbReference type="Proteomes" id="UP000813461"/>
    </source>
</evidence>
<name>A0A8K0QVH3_9PLEO</name>
<dbReference type="PANTHER" id="PTHR33112:SF16">
    <property type="entry name" value="HETEROKARYON INCOMPATIBILITY DOMAIN-CONTAINING PROTEIN"/>
    <property type="match status" value="1"/>
</dbReference>
<dbReference type="Proteomes" id="UP000813461">
    <property type="component" value="Unassembled WGS sequence"/>
</dbReference>
<sequence length="731" mass="82283">MGNNKSTAASTRAVATKTEAETDEVPQGLCHFCEKMDLGSLVSQKGYRHAASVEEAKVCRRTCRLCWHVFKDHMFREWEGVRMFAKNDPVRVKWALDPRVCMEFLIPASDGRNRVLFFIRRQENSRLNSSELSVVPITAEPPDNSGKWMVEKAKMWLSECVEHHSCGRPLPFFDQSNGLPKRLLDVTTRPGTSPSQIRLVNTNEIPRSQNEHVQDSSPLEYFALSHCWGPNGLLDHGKTSSSSLSERQAAISIEMLPLNFQHAIRVTRDLGAKYLWIDALCIIQDSITDWSEEGARMGAIYSNARLTIAAASSEMAAEGFLDREPTTPRPHILLQVDTTGLQEPPLGPAELLLYSNESLTSLEPNFLDLLRRNTHSLARRAWCLQENLMSGRVVHFTKGKLIWECREGFRDEFLVHPSDKGMWQRIVPKMSSLRPACSDMIRVLEGELDPLDLWYSHVIPDFTSRNITYDFDRLAATSSIARAVAWARGWPTTDYLAGVWSKDLGRGLAWRMQEFNAYEKHKDRNSNDTRDAKSVEWQNPSWSWVSAKAPIVFERGHGAYAEMLKDDPTQSSGSLVRLVRSELVTSLDPFGPVKSTGIVVEAPICFAGLLMPDAVIGYMVMRGGRPVFRKLAMADLDVMVKLPYDDAYPYGDDLTIFKINIMALYKTHPSVSTSDLWGPSLSANMRIEAFLLLKSSGAKGSEGMDCFERIGFMSTAPLFDLPMEMKTVMLV</sequence>
<dbReference type="InterPro" id="IPR010730">
    <property type="entry name" value="HET"/>
</dbReference>
<reference evidence="2" key="1">
    <citation type="journal article" date="2021" name="Nat. Commun.">
        <title>Genetic determinants of endophytism in the Arabidopsis root mycobiome.</title>
        <authorList>
            <person name="Mesny F."/>
            <person name="Miyauchi S."/>
            <person name="Thiergart T."/>
            <person name="Pickel B."/>
            <person name="Atanasova L."/>
            <person name="Karlsson M."/>
            <person name="Huettel B."/>
            <person name="Barry K.W."/>
            <person name="Haridas S."/>
            <person name="Chen C."/>
            <person name="Bauer D."/>
            <person name="Andreopoulos W."/>
            <person name="Pangilinan J."/>
            <person name="LaButti K."/>
            <person name="Riley R."/>
            <person name="Lipzen A."/>
            <person name="Clum A."/>
            <person name="Drula E."/>
            <person name="Henrissat B."/>
            <person name="Kohler A."/>
            <person name="Grigoriev I.V."/>
            <person name="Martin F.M."/>
            <person name="Hacquard S."/>
        </authorList>
    </citation>
    <scope>NUCLEOTIDE SEQUENCE</scope>
    <source>
        <strain evidence="2">MPI-SDFR-AT-0120</strain>
    </source>
</reference>